<accession>A0A382QTW4</accession>
<protein>
    <submittedName>
        <fullName evidence="2">Uncharacterized protein</fullName>
    </submittedName>
</protein>
<reference evidence="2" key="1">
    <citation type="submission" date="2018-05" db="EMBL/GenBank/DDBJ databases">
        <authorList>
            <person name="Lanie J.A."/>
            <person name="Ng W.-L."/>
            <person name="Kazmierczak K.M."/>
            <person name="Andrzejewski T.M."/>
            <person name="Davidsen T.M."/>
            <person name="Wayne K.J."/>
            <person name="Tettelin H."/>
            <person name="Glass J.I."/>
            <person name="Rusch D."/>
            <person name="Podicherti R."/>
            <person name="Tsui H.-C.T."/>
            <person name="Winkler M.E."/>
        </authorList>
    </citation>
    <scope>NUCLEOTIDE SEQUENCE</scope>
</reference>
<dbReference type="EMBL" id="UINC01116887">
    <property type="protein sequence ID" value="SVC88933.1"/>
    <property type="molecule type" value="Genomic_DNA"/>
</dbReference>
<name>A0A382QTW4_9ZZZZ</name>
<proteinExistence type="predicted"/>
<gene>
    <name evidence="2" type="ORF">METZ01_LOCUS341787</name>
</gene>
<sequence>MSNSLLSALYPHLGGLPCLRKGRARQSSSYDRAGGNKDFISQAPGETATLNERLPGPRL</sequence>
<organism evidence="2">
    <name type="scientific">marine metagenome</name>
    <dbReference type="NCBI Taxonomy" id="408172"/>
    <lineage>
        <taxon>unclassified sequences</taxon>
        <taxon>metagenomes</taxon>
        <taxon>ecological metagenomes</taxon>
    </lineage>
</organism>
<feature type="region of interest" description="Disordered" evidence="1">
    <location>
        <begin position="22"/>
        <end position="59"/>
    </location>
</feature>
<evidence type="ECO:0000256" key="1">
    <source>
        <dbReference type="SAM" id="MobiDB-lite"/>
    </source>
</evidence>
<evidence type="ECO:0000313" key="2">
    <source>
        <dbReference type="EMBL" id="SVC88933.1"/>
    </source>
</evidence>
<dbReference type="AlphaFoldDB" id="A0A382QTW4"/>